<protein>
    <submittedName>
        <fullName evidence="1">7148_t:CDS:1</fullName>
    </submittedName>
</protein>
<keyword evidence="2" id="KW-1185">Reference proteome</keyword>
<feature type="non-terminal residue" evidence="1">
    <location>
        <position position="116"/>
    </location>
</feature>
<evidence type="ECO:0000313" key="2">
    <source>
        <dbReference type="Proteomes" id="UP000789702"/>
    </source>
</evidence>
<proteinExistence type="predicted"/>
<evidence type="ECO:0000313" key="1">
    <source>
        <dbReference type="EMBL" id="CAG8567822.1"/>
    </source>
</evidence>
<accession>A0ACA9M5S8</accession>
<reference evidence="1" key="1">
    <citation type="submission" date="2021-06" db="EMBL/GenBank/DDBJ databases">
        <authorList>
            <person name="Kallberg Y."/>
            <person name="Tangrot J."/>
            <person name="Rosling A."/>
        </authorList>
    </citation>
    <scope>NUCLEOTIDE SEQUENCE</scope>
    <source>
        <strain evidence="1">IL203A</strain>
    </source>
</reference>
<organism evidence="1 2">
    <name type="scientific">Dentiscutata heterogama</name>
    <dbReference type="NCBI Taxonomy" id="1316150"/>
    <lineage>
        <taxon>Eukaryota</taxon>
        <taxon>Fungi</taxon>
        <taxon>Fungi incertae sedis</taxon>
        <taxon>Mucoromycota</taxon>
        <taxon>Glomeromycotina</taxon>
        <taxon>Glomeromycetes</taxon>
        <taxon>Diversisporales</taxon>
        <taxon>Gigasporaceae</taxon>
        <taxon>Dentiscutata</taxon>
    </lineage>
</organism>
<sequence>MNELKKLPANLNNAKLSIYNSKNTEKMKVVNEIRMKYQKLAKLDKARADKLDFKSYNNDDDNKTWYLCNNEIFKGWLGSNDCEKVKLNIIEKLNKDKELLVNKTNEKIEKSNKAEE</sequence>
<gene>
    <name evidence="1" type="ORF">DHETER_LOCUS5929</name>
</gene>
<dbReference type="Proteomes" id="UP000789702">
    <property type="component" value="Unassembled WGS sequence"/>
</dbReference>
<name>A0ACA9M5S8_9GLOM</name>
<comment type="caution">
    <text evidence="1">The sequence shown here is derived from an EMBL/GenBank/DDBJ whole genome shotgun (WGS) entry which is preliminary data.</text>
</comment>
<dbReference type="EMBL" id="CAJVPU010007014">
    <property type="protein sequence ID" value="CAG8567822.1"/>
    <property type="molecule type" value="Genomic_DNA"/>
</dbReference>